<evidence type="ECO:0000256" key="1">
    <source>
        <dbReference type="SAM" id="MobiDB-lite"/>
    </source>
</evidence>
<protein>
    <submittedName>
        <fullName evidence="2">Uncharacterized protein</fullName>
    </submittedName>
</protein>
<dbReference type="EMBL" id="WIGM01000496">
    <property type="protein sequence ID" value="KAF6823620.1"/>
    <property type="molecule type" value="Genomic_DNA"/>
</dbReference>
<sequence length="173" mass="19131">MSPEIDNRQRARTRLYEASAQVQRRRGGVLAIYRRPIRGSGRPLGLQNLQGVSRGGAATQVKMNRIIWESAHEPSLAVDRDGLPIPEPGVDVVNRTLVVTRSGAHPRRRGPCLVGNGWRVWVARSNVSNGSAKRSPFGAWPTLFEVVNPPPFAPNDHDTQEEEDKNDRGNGWG</sequence>
<keyword evidence="3" id="KW-1185">Reference proteome</keyword>
<organism evidence="2 3">
    <name type="scientific">Colletotrichum musicola</name>
    <dbReference type="NCBI Taxonomy" id="2175873"/>
    <lineage>
        <taxon>Eukaryota</taxon>
        <taxon>Fungi</taxon>
        <taxon>Dikarya</taxon>
        <taxon>Ascomycota</taxon>
        <taxon>Pezizomycotina</taxon>
        <taxon>Sordariomycetes</taxon>
        <taxon>Hypocreomycetidae</taxon>
        <taxon>Glomerellales</taxon>
        <taxon>Glomerellaceae</taxon>
        <taxon>Colletotrichum</taxon>
        <taxon>Colletotrichum orchidearum species complex</taxon>
    </lineage>
</organism>
<feature type="region of interest" description="Disordered" evidence="1">
    <location>
        <begin position="148"/>
        <end position="173"/>
    </location>
</feature>
<accession>A0A8H6K354</accession>
<dbReference type="Proteomes" id="UP000639643">
    <property type="component" value="Unassembled WGS sequence"/>
</dbReference>
<comment type="caution">
    <text evidence="2">The sequence shown here is derived from an EMBL/GenBank/DDBJ whole genome shotgun (WGS) entry which is preliminary data.</text>
</comment>
<dbReference type="AlphaFoldDB" id="A0A8H6K354"/>
<gene>
    <name evidence="2" type="ORF">CMUS01_10611</name>
</gene>
<reference evidence="2" key="1">
    <citation type="journal article" date="2020" name="Phytopathology">
        <title>Genome Sequence Resources of Colletotrichum truncatum, C. plurivorum, C. musicola, and C. sojae: Four Species Pathogenic to Soybean (Glycine max).</title>
        <authorList>
            <person name="Rogerio F."/>
            <person name="Boufleur T.R."/>
            <person name="Ciampi-Guillardi M."/>
            <person name="Sukno S.A."/>
            <person name="Thon M.R."/>
            <person name="Massola Junior N.S."/>
            <person name="Baroncelli R."/>
        </authorList>
    </citation>
    <scope>NUCLEOTIDE SEQUENCE</scope>
    <source>
        <strain evidence="2">LFN0074</strain>
    </source>
</reference>
<evidence type="ECO:0000313" key="3">
    <source>
        <dbReference type="Proteomes" id="UP000639643"/>
    </source>
</evidence>
<evidence type="ECO:0000313" key="2">
    <source>
        <dbReference type="EMBL" id="KAF6823620.1"/>
    </source>
</evidence>
<proteinExistence type="predicted"/>
<name>A0A8H6K354_9PEZI</name>